<evidence type="ECO:0000313" key="6">
    <source>
        <dbReference type="Proteomes" id="UP001321477"/>
    </source>
</evidence>
<gene>
    <name evidence="5" type="ORF">GCM10025870_28890</name>
</gene>
<dbReference type="InterPro" id="IPR035996">
    <property type="entry name" value="4pyrrol_Methylase_sf"/>
</dbReference>
<sequence>MAGDRRTLVFFEAPSRLAASLGALADAFGADRPAAVCRELTKLHEEVRRGPLGELAEWAAAGVRGEICIVVGGAPEAPAADVGDAVARVASLAASGTRLKDAAALVAGETGLSKRDLYEAALQVRARG</sequence>
<dbReference type="Proteomes" id="UP001321477">
    <property type="component" value="Chromosome"/>
</dbReference>
<evidence type="ECO:0000256" key="1">
    <source>
        <dbReference type="ARBA" id="ARBA00022490"/>
    </source>
</evidence>
<protein>
    <recommendedName>
        <fullName evidence="7">16S rRNA (Cytidine1402-2'-O)-methyltransferase</fullName>
    </recommendedName>
</protein>
<name>A0ABM8H502_9MICO</name>
<accession>A0ABM8H502</accession>
<keyword evidence="2" id="KW-0698">rRNA processing</keyword>
<dbReference type="InterPro" id="IPR053910">
    <property type="entry name" value="RsmI_HTH"/>
</dbReference>
<reference evidence="6" key="1">
    <citation type="journal article" date="2019" name="Int. J. Syst. Evol. Microbiol.">
        <title>The Global Catalogue of Microorganisms (GCM) 10K type strain sequencing project: providing services to taxonomists for standard genome sequencing and annotation.</title>
        <authorList>
            <consortium name="The Broad Institute Genomics Platform"/>
            <consortium name="The Broad Institute Genome Sequencing Center for Infectious Disease"/>
            <person name="Wu L."/>
            <person name="Ma J."/>
        </authorList>
    </citation>
    <scope>NUCLEOTIDE SEQUENCE [LARGE SCALE GENOMIC DNA]</scope>
    <source>
        <strain evidence="6">NBRC 109019</strain>
    </source>
</reference>
<dbReference type="InterPro" id="IPR014776">
    <property type="entry name" value="4pyrrole_Mease_sub2"/>
</dbReference>
<evidence type="ECO:0000259" key="4">
    <source>
        <dbReference type="Pfam" id="PF23016"/>
    </source>
</evidence>
<evidence type="ECO:0000313" key="5">
    <source>
        <dbReference type="EMBL" id="BDZ55816.1"/>
    </source>
</evidence>
<dbReference type="PANTHER" id="PTHR46111">
    <property type="entry name" value="RIBOSOMAL RNA SMALL SUBUNIT METHYLTRANSFERASE I"/>
    <property type="match status" value="1"/>
</dbReference>
<dbReference type="EMBL" id="AP027734">
    <property type="protein sequence ID" value="BDZ55816.1"/>
    <property type="molecule type" value="Genomic_DNA"/>
</dbReference>
<feature type="domain" description="Tetrapyrrole methylase" evidence="3">
    <location>
        <begin position="3"/>
        <end position="56"/>
    </location>
</feature>
<evidence type="ECO:0000259" key="3">
    <source>
        <dbReference type="Pfam" id="PF00590"/>
    </source>
</evidence>
<proteinExistence type="predicted"/>
<dbReference type="Gene3D" id="3.30.950.10">
    <property type="entry name" value="Methyltransferase, Cobalt-precorrin-4 Transmethylase, Domain 2"/>
    <property type="match status" value="1"/>
</dbReference>
<dbReference type="PANTHER" id="PTHR46111:SF1">
    <property type="entry name" value="RIBOSOMAL RNA SMALL SUBUNIT METHYLTRANSFERASE I"/>
    <property type="match status" value="1"/>
</dbReference>
<dbReference type="InterPro" id="IPR008189">
    <property type="entry name" value="rRNA_ssu_MeTfrase_I"/>
</dbReference>
<evidence type="ECO:0000256" key="2">
    <source>
        <dbReference type="ARBA" id="ARBA00022552"/>
    </source>
</evidence>
<dbReference type="Pfam" id="PF00590">
    <property type="entry name" value="TP_methylase"/>
    <property type="match status" value="1"/>
</dbReference>
<dbReference type="SUPFAM" id="SSF53790">
    <property type="entry name" value="Tetrapyrrole methylase"/>
    <property type="match status" value="1"/>
</dbReference>
<keyword evidence="1" id="KW-0963">Cytoplasm</keyword>
<evidence type="ECO:0008006" key="7">
    <source>
        <dbReference type="Google" id="ProtNLM"/>
    </source>
</evidence>
<keyword evidence="6" id="KW-1185">Reference proteome</keyword>
<dbReference type="Pfam" id="PF23016">
    <property type="entry name" value="RsmI_C"/>
    <property type="match status" value="1"/>
</dbReference>
<organism evidence="5 6">
    <name type="scientific">Agromyces marinus</name>
    <dbReference type="NCBI Taxonomy" id="1389020"/>
    <lineage>
        <taxon>Bacteria</taxon>
        <taxon>Bacillati</taxon>
        <taxon>Actinomycetota</taxon>
        <taxon>Actinomycetes</taxon>
        <taxon>Micrococcales</taxon>
        <taxon>Microbacteriaceae</taxon>
        <taxon>Agromyces</taxon>
    </lineage>
</organism>
<feature type="domain" description="RsmI HTH" evidence="4">
    <location>
        <begin position="83"/>
        <end position="123"/>
    </location>
</feature>
<dbReference type="InterPro" id="IPR000878">
    <property type="entry name" value="4pyrrol_Mease"/>
</dbReference>